<dbReference type="EMBL" id="QNBE01000012">
    <property type="protein sequence ID" value="RKX71287.1"/>
    <property type="molecule type" value="Genomic_DNA"/>
</dbReference>
<gene>
    <name evidence="1" type="ORF">DRP53_02005</name>
</gene>
<dbReference type="Proteomes" id="UP000268469">
    <property type="component" value="Unassembled WGS sequence"/>
</dbReference>
<evidence type="ECO:0000313" key="1">
    <source>
        <dbReference type="EMBL" id="RKX71287.1"/>
    </source>
</evidence>
<evidence type="ECO:0000313" key="2">
    <source>
        <dbReference type="Proteomes" id="UP000268469"/>
    </source>
</evidence>
<dbReference type="AlphaFoldDB" id="A0A660SKN4"/>
<proteinExistence type="predicted"/>
<protein>
    <submittedName>
        <fullName evidence="1">Uncharacterized protein</fullName>
    </submittedName>
</protein>
<accession>A0A660SKN4</accession>
<sequence length="130" mass="15713">MNLLLIFIILGGRVERLQTVLTEKVTLEVGIKDRDFLRLWQELERCHWEKERCHWIIMDSLIHTEDIERIDHFITELRKVDSIYTERIITLQESLFHHFNHQKIDRFITIRKKLGPRLKALIREIKSGAD</sequence>
<reference evidence="1 2" key="1">
    <citation type="submission" date="2018-06" db="EMBL/GenBank/DDBJ databases">
        <title>Extensive metabolic versatility and redundancy in microbially diverse, dynamic hydrothermal sediments.</title>
        <authorList>
            <person name="Dombrowski N."/>
            <person name="Teske A."/>
            <person name="Baker B.J."/>
        </authorList>
    </citation>
    <scope>NUCLEOTIDE SEQUENCE [LARGE SCALE GENOMIC DNA]</scope>
    <source>
        <strain evidence="1">B36_G15</strain>
    </source>
</reference>
<name>A0A660SKN4_UNCW3</name>
<organism evidence="1 2">
    <name type="scientific">candidate division WOR-3 bacterium</name>
    <dbReference type="NCBI Taxonomy" id="2052148"/>
    <lineage>
        <taxon>Bacteria</taxon>
        <taxon>Bacteria division WOR-3</taxon>
    </lineage>
</organism>
<comment type="caution">
    <text evidence="1">The sequence shown here is derived from an EMBL/GenBank/DDBJ whole genome shotgun (WGS) entry which is preliminary data.</text>
</comment>